<evidence type="ECO:0000313" key="4">
    <source>
        <dbReference type="Proteomes" id="UP001430701"/>
    </source>
</evidence>
<gene>
    <name evidence="1" type="ORF">AF72_09310</name>
    <name evidence="2" type="ORF">LPH55_00180</name>
</gene>
<evidence type="ECO:0000313" key="1">
    <source>
        <dbReference type="EMBL" id="EWS77740.1"/>
    </source>
</evidence>
<dbReference type="EMBL" id="JDSQ01000015">
    <property type="protein sequence ID" value="EWS77740.1"/>
    <property type="molecule type" value="Genomic_DNA"/>
</dbReference>
<evidence type="ECO:0000313" key="3">
    <source>
        <dbReference type="Proteomes" id="UP000020406"/>
    </source>
</evidence>
<dbReference type="AlphaFoldDB" id="Z9JH48"/>
<accession>Z9JH48</accession>
<dbReference type="EMBL" id="JAJPPU010000001">
    <property type="protein sequence ID" value="MCD8471925.1"/>
    <property type="molecule type" value="Genomic_DNA"/>
</dbReference>
<dbReference type="RefSeq" id="WP_038271708.1">
    <property type="nucleotide sequence ID" value="NZ_CP053627.1"/>
</dbReference>
<name>Z9JH48_9GAMM</name>
<reference evidence="2" key="2">
    <citation type="submission" date="2021-11" db="EMBL/GenBank/DDBJ databases">
        <title>Genome sequence of Xylella taiwanensis PLS432.</title>
        <authorList>
            <person name="Weng L.-W."/>
            <person name="Su C.-C."/>
            <person name="Tsai C.-W."/>
            <person name="Kuo C.-H."/>
        </authorList>
    </citation>
    <scope>NUCLEOTIDE SEQUENCE</scope>
    <source>
        <strain evidence="2">PLS432</strain>
    </source>
</reference>
<protein>
    <submittedName>
        <fullName evidence="1">Uncharacterized protein</fullName>
    </submittedName>
</protein>
<dbReference type="GeneID" id="68901660"/>
<keyword evidence="4" id="KW-1185">Reference proteome</keyword>
<dbReference type="Proteomes" id="UP001430701">
    <property type="component" value="Unassembled WGS sequence"/>
</dbReference>
<reference evidence="1 3" key="1">
    <citation type="journal article" date="2014" name="Genome Announc.">
        <title>Draft Genome Sequence of Xylella fastidiosa Pear Leaf Scorch Strain in Taiwan.</title>
        <authorList>
            <person name="Su C.C."/>
            <person name="Deng W.L."/>
            <person name="Jan F.J."/>
            <person name="Chang C.J."/>
            <person name="Huang H."/>
            <person name="Chen J."/>
        </authorList>
    </citation>
    <scope>NUCLEOTIDE SEQUENCE [LARGE SCALE GENOMIC DNA]</scope>
    <source>
        <strain evidence="1 3">PLS229</strain>
    </source>
</reference>
<organism evidence="1 3">
    <name type="scientific">Xylella taiwanensis</name>
    <dbReference type="NCBI Taxonomy" id="1444770"/>
    <lineage>
        <taxon>Bacteria</taxon>
        <taxon>Pseudomonadati</taxon>
        <taxon>Pseudomonadota</taxon>
        <taxon>Gammaproteobacteria</taxon>
        <taxon>Lysobacterales</taxon>
        <taxon>Lysobacteraceae</taxon>
        <taxon>Xylella</taxon>
    </lineage>
</organism>
<dbReference type="PATRIC" id="fig|1444770.3.peg.2205"/>
<dbReference type="Proteomes" id="UP000020406">
    <property type="component" value="Unassembled WGS sequence"/>
</dbReference>
<comment type="caution">
    <text evidence="1">The sequence shown here is derived from an EMBL/GenBank/DDBJ whole genome shotgun (WGS) entry which is preliminary data.</text>
</comment>
<proteinExistence type="predicted"/>
<evidence type="ECO:0000313" key="2">
    <source>
        <dbReference type="EMBL" id="MCD8471925.1"/>
    </source>
</evidence>
<sequence length="70" mass="7714">MTLGNGCVDGVAHVCQRALACPGACVDAERSTLHYQHGEQRWGDTGVVPAQVNRQEGKEWHRVIDDIWQG</sequence>